<dbReference type="RefSeq" id="WP_010874475.1">
    <property type="nucleotide sequence ID" value="NZ_CP010546.1"/>
</dbReference>
<proteinExistence type="inferred from homology"/>
<dbReference type="InterPro" id="IPR012337">
    <property type="entry name" value="RNaseH-like_sf"/>
</dbReference>
<evidence type="ECO:0000256" key="5">
    <source>
        <dbReference type="ARBA" id="ARBA00022490"/>
    </source>
</evidence>
<protein>
    <recommendedName>
        <fullName evidence="11">Ribonuclease</fullName>
        <ecNumber evidence="11">3.1.26.4</ecNumber>
    </recommendedName>
</protein>
<evidence type="ECO:0000256" key="9">
    <source>
        <dbReference type="ARBA" id="ARBA00022801"/>
    </source>
</evidence>
<evidence type="ECO:0000256" key="8">
    <source>
        <dbReference type="ARBA" id="ARBA00022759"/>
    </source>
</evidence>
<comment type="catalytic activity">
    <reaction evidence="1 10 11">
        <text>Endonucleolytic cleavage to 5'-phosphomonoester.</text>
        <dbReference type="EC" id="3.1.26.4"/>
    </reaction>
</comment>
<dbReference type="PATRIC" id="fig|722438.3.peg.126"/>
<evidence type="ECO:0000256" key="3">
    <source>
        <dbReference type="ARBA" id="ARBA00004496"/>
    </source>
</evidence>
<gene>
    <name evidence="13" type="primary">rnhB</name>
    <name evidence="13" type="ordered locus">MPNE_0134</name>
</gene>
<dbReference type="GO" id="GO:0046872">
    <property type="term" value="F:metal ion binding"/>
    <property type="evidence" value="ECO:0007669"/>
    <property type="project" value="UniProtKB-KW"/>
</dbReference>
<reference evidence="13 14" key="1">
    <citation type="journal article" date="2010" name="Appl. Environ. Microbiol.">
        <title>Targeted chromosomal knockouts in Mycoplasma pneumoniae.</title>
        <authorList>
            <person name="Krishnakumar R."/>
            <person name="Assad-Garcia N."/>
            <person name="Benders G.A."/>
            <person name="Phan Q."/>
            <person name="Montague M.G."/>
            <person name="Glass J.I."/>
        </authorList>
    </citation>
    <scope>NUCLEOTIDE SEQUENCE [LARGE SCALE GENOMIC DNA]</scope>
    <source>
        <strain evidence="14">ATCC 15531 / DSM 22911 / NBRC 14401 / NCTC 10119 / FH</strain>
    </source>
</reference>
<feature type="domain" description="RNase H type-2" evidence="12">
    <location>
        <begin position="9"/>
        <end position="236"/>
    </location>
</feature>
<dbReference type="STRING" id="722438.F539_00685"/>
<dbReference type="EMBL" id="CP002077">
    <property type="protein sequence ID" value="ADK86869.1"/>
    <property type="molecule type" value="Genomic_DNA"/>
</dbReference>
<feature type="binding site" evidence="10">
    <location>
        <position position="15"/>
    </location>
    <ligand>
        <name>a divalent metal cation</name>
        <dbReference type="ChEBI" id="CHEBI:60240"/>
    </ligand>
</feature>
<dbReference type="CDD" id="cd06590">
    <property type="entry name" value="RNase_HII_bacteria_HIII_like"/>
    <property type="match status" value="1"/>
</dbReference>
<dbReference type="SUPFAM" id="SSF53098">
    <property type="entry name" value="Ribonuclease H-like"/>
    <property type="match status" value="1"/>
</dbReference>
<dbReference type="GO" id="GO:0005737">
    <property type="term" value="C:cytoplasm"/>
    <property type="evidence" value="ECO:0007669"/>
    <property type="project" value="UniProtKB-SubCell"/>
</dbReference>
<evidence type="ECO:0000256" key="1">
    <source>
        <dbReference type="ARBA" id="ARBA00000077"/>
    </source>
</evidence>
<dbReference type="SMR" id="A0A0H3DKV9"/>
<evidence type="ECO:0000256" key="11">
    <source>
        <dbReference type="RuleBase" id="RU003515"/>
    </source>
</evidence>
<dbReference type="Pfam" id="PF01351">
    <property type="entry name" value="RNase_HII"/>
    <property type="match status" value="1"/>
</dbReference>
<dbReference type="GO" id="GO:0003723">
    <property type="term" value="F:RNA binding"/>
    <property type="evidence" value="ECO:0007669"/>
    <property type="project" value="UniProtKB-UniRule"/>
</dbReference>
<name>A0A0H3DKV9_MYCPB</name>
<evidence type="ECO:0000256" key="4">
    <source>
        <dbReference type="ARBA" id="ARBA00008378"/>
    </source>
</evidence>
<evidence type="ECO:0000256" key="7">
    <source>
        <dbReference type="ARBA" id="ARBA00022723"/>
    </source>
</evidence>
<dbReference type="InterPro" id="IPR001352">
    <property type="entry name" value="RNase_HII/HIII"/>
</dbReference>
<accession>A0A0H3DKV9</accession>
<keyword evidence="6 10" id="KW-0540">Nuclease</keyword>
<dbReference type="GO" id="GO:0032299">
    <property type="term" value="C:ribonuclease H2 complex"/>
    <property type="evidence" value="ECO:0007669"/>
    <property type="project" value="TreeGrafter"/>
</dbReference>
<evidence type="ECO:0000313" key="14">
    <source>
        <dbReference type="Proteomes" id="UP000007756"/>
    </source>
</evidence>
<dbReference type="AlphaFoldDB" id="A0A0H3DKV9"/>
<dbReference type="Gene3D" id="3.30.420.10">
    <property type="entry name" value="Ribonuclease H-like superfamily/Ribonuclease H"/>
    <property type="match status" value="1"/>
</dbReference>
<dbReference type="InterPro" id="IPR024567">
    <property type="entry name" value="RNase_HII/HIII_dom"/>
</dbReference>
<feature type="binding site" evidence="10">
    <location>
        <position position="16"/>
    </location>
    <ligand>
        <name>a divalent metal cation</name>
        <dbReference type="ChEBI" id="CHEBI:60240"/>
    </ligand>
</feature>
<evidence type="ECO:0000256" key="6">
    <source>
        <dbReference type="ARBA" id="ARBA00022722"/>
    </source>
</evidence>
<dbReference type="GO" id="GO:0004523">
    <property type="term" value="F:RNA-DNA hybrid ribonuclease activity"/>
    <property type="evidence" value="ECO:0007669"/>
    <property type="project" value="UniProtKB-UniRule"/>
</dbReference>
<dbReference type="PROSITE" id="PS51975">
    <property type="entry name" value="RNASE_H_2"/>
    <property type="match status" value="1"/>
</dbReference>
<keyword evidence="8 10" id="KW-0255">Endonuclease</keyword>
<evidence type="ECO:0000256" key="10">
    <source>
        <dbReference type="PROSITE-ProRule" id="PRU01319"/>
    </source>
</evidence>
<dbReference type="GO" id="GO:0006298">
    <property type="term" value="P:mismatch repair"/>
    <property type="evidence" value="ECO:0007669"/>
    <property type="project" value="TreeGrafter"/>
</dbReference>
<dbReference type="Proteomes" id="UP000007756">
    <property type="component" value="Chromosome"/>
</dbReference>
<dbReference type="PANTHER" id="PTHR10954:SF23">
    <property type="entry name" value="RIBONUCLEASE"/>
    <property type="match status" value="1"/>
</dbReference>
<dbReference type="InterPro" id="IPR036397">
    <property type="entry name" value="RNaseH_sf"/>
</dbReference>
<organism evidence="13 14">
    <name type="scientific">Mycoplasmoides pneumoniae (strain ATCC 15531 / DSM 23978 / CIP 103766 / NBRC 14401 / NCTC 10119 / FH)</name>
    <name type="common">Mycoplasma pneumoniae</name>
    <dbReference type="NCBI Taxonomy" id="722438"/>
    <lineage>
        <taxon>Bacteria</taxon>
        <taxon>Bacillati</taxon>
        <taxon>Mycoplasmatota</taxon>
        <taxon>Mycoplasmoidales</taxon>
        <taxon>Mycoplasmoidaceae</taxon>
        <taxon>Mycoplasmoides</taxon>
    </lineage>
</organism>
<feature type="binding site" evidence="10">
    <location>
        <position position="122"/>
    </location>
    <ligand>
        <name>a divalent metal cation</name>
        <dbReference type="ChEBI" id="CHEBI:60240"/>
    </ligand>
</feature>
<dbReference type="HOGENOM" id="CLU_059546_3_1_14"/>
<evidence type="ECO:0000259" key="12">
    <source>
        <dbReference type="PROSITE" id="PS51975"/>
    </source>
</evidence>
<keyword evidence="5" id="KW-0963">Cytoplasm</keyword>
<comment type="function">
    <text evidence="2 11">Endonuclease that specifically degrades the RNA of RNA-DNA hybrids.</text>
</comment>
<comment type="cofactor">
    <cofactor evidence="10">
        <name>Mn(2+)</name>
        <dbReference type="ChEBI" id="CHEBI:29035"/>
    </cofactor>
    <cofactor evidence="10">
        <name>Mg(2+)</name>
        <dbReference type="ChEBI" id="CHEBI:18420"/>
    </cofactor>
    <text evidence="10">Manganese or magnesium. Binds 1 divalent metal ion per monomer in the absence of substrate. May bind a second metal ion after substrate binding.</text>
</comment>
<comment type="similarity">
    <text evidence="4">Belongs to the RNase HII family. RnhC subfamily.</text>
</comment>
<keyword evidence="7 10" id="KW-0479">Metal-binding</keyword>
<dbReference type="eggNOG" id="COG1039">
    <property type="taxonomic scope" value="Bacteria"/>
</dbReference>
<sequence length="236" mass="26322">MQHANTTALYLIGSDESGKGDSFGGIAVSAVLIHKDKINTLHQIGVGDSKQFNDYQIKALVPKIKAAVHDQVTLSVDAKTYNQLVQSFKNVNVMLTFLHCKVYHQLLQQNKLTAQQCDISIDEFANVKLFTQYTQKLTSLQNELKELVIPNHFLIRGESYSKVIAAASILARAAFIAQMEQLSHQYGVQFPKGSAHGIVEALHLLKTKRQFHKFAQYSAVCKTTFKNVASFLKQLA</sequence>
<dbReference type="GeneID" id="66609233"/>
<comment type="subcellular location">
    <subcellularLocation>
        <location evidence="3">Cytoplasm</location>
    </subcellularLocation>
</comment>
<dbReference type="GO" id="GO:0043137">
    <property type="term" value="P:DNA replication, removal of RNA primer"/>
    <property type="evidence" value="ECO:0007669"/>
    <property type="project" value="TreeGrafter"/>
</dbReference>
<evidence type="ECO:0000256" key="2">
    <source>
        <dbReference type="ARBA" id="ARBA00004065"/>
    </source>
</evidence>
<dbReference type="EC" id="3.1.26.4" evidence="11"/>
<dbReference type="PANTHER" id="PTHR10954">
    <property type="entry name" value="RIBONUCLEASE H2 SUBUNIT A"/>
    <property type="match status" value="1"/>
</dbReference>
<dbReference type="KEGG" id="mpj:MPNE_0134"/>
<dbReference type="PaxDb" id="722438-MPNE_0134"/>
<evidence type="ECO:0000313" key="13">
    <source>
        <dbReference type="EMBL" id="ADK86869.1"/>
    </source>
</evidence>
<keyword evidence="9 10" id="KW-0378">Hydrolase</keyword>